<evidence type="ECO:0000256" key="1">
    <source>
        <dbReference type="PROSITE-ProRule" id="PRU00339"/>
    </source>
</evidence>
<evidence type="ECO:0000256" key="2">
    <source>
        <dbReference type="SAM" id="Phobius"/>
    </source>
</evidence>
<evidence type="ECO:0000313" key="3">
    <source>
        <dbReference type="EMBL" id="OGN06517.1"/>
    </source>
</evidence>
<protein>
    <submittedName>
        <fullName evidence="3">Uncharacterized protein</fullName>
    </submittedName>
</protein>
<keyword evidence="2" id="KW-0812">Transmembrane</keyword>
<dbReference type="InterPro" id="IPR011990">
    <property type="entry name" value="TPR-like_helical_dom_sf"/>
</dbReference>
<dbReference type="Gene3D" id="1.25.40.10">
    <property type="entry name" value="Tetratricopeptide repeat domain"/>
    <property type="match status" value="1"/>
</dbReference>
<feature type="repeat" description="TPR" evidence="1">
    <location>
        <begin position="163"/>
        <end position="196"/>
    </location>
</feature>
<keyword evidence="1" id="KW-0802">TPR repeat</keyword>
<sequence length="215" mass="24724">MFYLTVPLAILLISFAGITAIIWRKLPYMKKLTLESHDTGGNFIFELAPEARVFSEKIKLKEYKDRFLVELEKFLRRIRLFFLKFDALAESLIKKIRRSHRINRIPAENPAVPATDMPSFLKPTAEDLTTSVKVKKIRKMSPEEIKQKEQELIVEIAKDPKNSDFYVQLGELYVKMNSLTDAKEAFETVLKLDSGNSTAKENLKKVSAKLKSPES</sequence>
<dbReference type="EMBL" id="MGJL01000038">
    <property type="protein sequence ID" value="OGN06517.1"/>
    <property type="molecule type" value="Genomic_DNA"/>
</dbReference>
<dbReference type="Proteomes" id="UP000178023">
    <property type="component" value="Unassembled WGS sequence"/>
</dbReference>
<organism evidence="3 4">
    <name type="scientific">Candidatus Yanofskybacteria bacterium RIFCSPHIGHO2_01_FULL_45_42</name>
    <dbReference type="NCBI Taxonomy" id="1802671"/>
    <lineage>
        <taxon>Bacteria</taxon>
        <taxon>Candidatus Yanofskyibacteriota</taxon>
    </lineage>
</organism>
<name>A0A1F8F055_9BACT</name>
<dbReference type="PROSITE" id="PS50005">
    <property type="entry name" value="TPR"/>
    <property type="match status" value="1"/>
</dbReference>
<keyword evidence="2" id="KW-0472">Membrane</keyword>
<accession>A0A1F8F055</accession>
<dbReference type="SUPFAM" id="SSF48452">
    <property type="entry name" value="TPR-like"/>
    <property type="match status" value="1"/>
</dbReference>
<feature type="transmembrane region" description="Helical" evidence="2">
    <location>
        <begin position="6"/>
        <end position="23"/>
    </location>
</feature>
<proteinExistence type="predicted"/>
<reference evidence="3 4" key="1">
    <citation type="journal article" date="2016" name="Nat. Commun.">
        <title>Thousands of microbial genomes shed light on interconnected biogeochemical processes in an aquifer system.</title>
        <authorList>
            <person name="Anantharaman K."/>
            <person name="Brown C.T."/>
            <person name="Hug L.A."/>
            <person name="Sharon I."/>
            <person name="Castelle C.J."/>
            <person name="Probst A.J."/>
            <person name="Thomas B.C."/>
            <person name="Singh A."/>
            <person name="Wilkins M.J."/>
            <person name="Karaoz U."/>
            <person name="Brodie E.L."/>
            <person name="Williams K.H."/>
            <person name="Hubbard S.S."/>
            <person name="Banfield J.F."/>
        </authorList>
    </citation>
    <scope>NUCLEOTIDE SEQUENCE [LARGE SCALE GENOMIC DNA]</scope>
</reference>
<dbReference type="AlphaFoldDB" id="A0A1F8F055"/>
<gene>
    <name evidence="3" type="ORF">A2750_03425</name>
</gene>
<keyword evidence="2" id="KW-1133">Transmembrane helix</keyword>
<dbReference type="InterPro" id="IPR019734">
    <property type="entry name" value="TPR_rpt"/>
</dbReference>
<evidence type="ECO:0000313" key="4">
    <source>
        <dbReference type="Proteomes" id="UP000178023"/>
    </source>
</evidence>
<comment type="caution">
    <text evidence="3">The sequence shown here is derived from an EMBL/GenBank/DDBJ whole genome shotgun (WGS) entry which is preliminary data.</text>
</comment>